<reference evidence="2" key="1">
    <citation type="journal article" date="2019" name="Int. J. Syst. Evol. Microbiol.">
        <title>The Global Catalogue of Microorganisms (GCM) 10K type strain sequencing project: providing services to taxonomists for standard genome sequencing and annotation.</title>
        <authorList>
            <consortium name="The Broad Institute Genomics Platform"/>
            <consortium name="The Broad Institute Genome Sequencing Center for Infectious Disease"/>
            <person name="Wu L."/>
            <person name="Ma J."/>
        </authorList>
    </citation>
    <scope>NUCLEOTIDE SEQUENCE [LARGE SCALE GENOMIC DNA]</scope>
    <source>
        <strain evidence="2">DT72</strain>
    </source>
</reference>
<gene>
    <name evidence="1" type="ORF">ACFSJG_17520</name>
</gene>
<evidence type="ECO:0000313" key="1">
    <source>
        <dbReference type="EMBL" id="MFD1814017.1"/>
    </source>
</evidence>
<comment type="caution">
    <text evidence="1">The sequence shown here is derived from an EMBL/GenBank/DDBJ whole genome shotgun (WGS) entry which is preliminary data.</text>
</comment>
<organism evidence="1 2">
    <name type="scientific">Rhodococcus gannanensis</name>
    <dbReference type="NCBI Taxonomy" id="1960308"/>
    <lineage>
        <taxon>Bacteria</taxon>
        <taxon>Bacillati</taxon>
        <taxon>Actinomycetota</taxon>
        <taxon>Actinomycetes</taxon>
        <taxon>Mycobacteriales</taxon>
        <taxon>Nocardiaceae</taxon>
        <taxon>Rhodococcus</taxon>
    </lineage>
</organism>
<dbReference type="RefSeq" id="WP_378486520.1">
    <property type="nucleotide sequence ID" value="NZ_JBHUFB010000013.1"/>
</dbReference>
<keyword evidence="2" id="KW-1185">Reference proteome</keyword>
<dbReference type="Proteomes" id="UP001597286">
    <property type="component" value="Unassembled WGS sequence"/>
</dbReference>
<accession>A0ABW4P8H6</accession>
<proteinExistence type="predicted"/>
<name>A0ABW4P8H6_9NOCA</name>
<dbReference type="EMBL" id="JBHUFB010000013">
    <property type="protein sequence ID" value="MFD1814017.1"/>
    <property type="molecule type" value="Genomic_DNA"/>
</dbReference>
<evidence type="ECO:0000313" key="2">
    <source>
        <dbReference type="Proteomes" id="UP001597286"/>
    </source>
</evidence>
<sequence length="42" mass="4137">MGSSEIATIVTAVATILTVVEKLSTASSAGEETAPTATLSVQ</sequence>
<protein>
    <submittedName>
        <fullName evidence="1">Uncharacterized protein</fullName>
    </submittedName>
</protein>